<evidence type="ECO:0000256" key="7">
    <source>
        <dbReference type="ARBA" id="ARBA00022692"/>
    </source>
</evidence>
<keyword evidence="10 16" id="KW-1133">Transmembrane helix</keyword>
<comment type="similarity">
    <text evidence="2">Belongs to the complex I subunit 6 family.</text>
</comment>
<keyword evidence="5" id="KW-0813">Transport</keyword>
<protein>
    <recommendedName>
        <fullName evidence="4">NADH-ubiquinone oxidoreductase chain 6</fullName>
        <ecNumber evidence="3">7.1.1.2</ecNumber>
    </recommendedName>
    <alternativeName>
        <fullName evidence="14">NADH dehydrogenase subunit 6</fullName>
    </alternativeName>
</protein>
<accession>A0A346RHG1</accession>
<comment type="catalytic activity">
    <reaction evidence="15">
        <text>a ubiquinone + NADH + 5 H(+)(in) = a ubiquinol + NAD(+) + 4 H(+)(out)</text>
        <dbReference type="Rhea" id="RHEA:29091"/>
        <dbReference type="Rhea" id="RHEA-COMP:9565"/>
        <dbReference type="Rhea" id="RHEA-COMP:9566"/>
        <dbReference type="ChEBI" id="CHEBI:15378"/>
        <dbReference type="ChEBI" id="CHEBI:16389"/>
        <dbReference type="ChEBI" id="CHEBI:17976"/>
        <dbReference type="ChEBI" id="CHEBI:57540"/>
        <dbReference type="ChEBI" id="CHEBI:57945"/>
        <dbReference type="EC" id="7.1.1.2"/>
    </reaction>
</comment>
<keyword evidence="13 16" id="KW-0472">Membrane</keyword>
<evidence type="ECO:0000256" key="1">
    <source>
        <dbReference type="ARBA" id="ARBA00004225"/>
    </source>
</evidence>
<keyword evidence="7 16" id="KW-0812">Transmembrane</keyword>
<sequence>MMTLSNISLLMNHPISLGLVLLIQSLMISINSSFLSNNSWFSYILFIIMIGGLMIIFIYMTSISNNLKFKIKIKEFIMFLTLTSISFYIKNNLNINSNKLFNENEISYFLLKFFSSNKFLIIFLISYLFITLIAISKLTLINSGPLRKI</sequence>
<feature type="transmembrane region" description="Helical" evidence="16">
    <location>
        <begin position="7"/>
        <end position="28"/>
    </location>
</feature>
<evidence type="ECO:0000256" key="3">
    <source>
        <dbReference type="ARBA" id="ARBA00012944"/>
    </source>
</evidence>
<keyword evidence="12 17" id="KW-0496">Mitochondrion</keyword>
<evidence type="ECO:0000256" key="4">
    <source>
        <dbReference type="ARBA" id="ARBA00021095"/>
    </source>
</evidence>
<reference evidence="17" key="1">
    <citation type="journal article" date="2018" name="J. ISSAAS">
        <title>The contribution of mitochondrial metagenomics to large-scale data mining and phylogenetic analysis of Coleoptera.</title>
        <authorList>
            <person name="Miller K."/>
            <person name="Linard B."/>
            <person name="Motyka M."/>
            <person name="Bocek M."/>
            <person name="Vogler A.P."/>
        </authorList>
    </citation>
    <scope>NUCLEOTIDE SEQUENCE</scope>
</reference>
<feature type="transmembrane region" description="Helical" evidence="16">
    <location>
        <begin position="40"/>
        <end position="61"/>
    </location>
</feature>
<dbReference type="GO" id="GO:0031966">
    <property type="term" value="C:mitochondrial membrane"/>
    <property type="evidence" value="ECO:0007669"/>
    <property type="project" value="UniProtKB-SubCell"/>
</dbReference>
<proteinExistence type="inferred from homology"/>
<evidence type="ECO:0000313" key="17">
    <source>
        <dbReference type="EMBL" id="AXS65508.1"/>
    </source>
</evidence>
<evidence type="ECO:0000256" key="14">
    <source>
        <dbReference type="ARBA" id="ARBA00031019"/>
    </source>
</evidence>
<evidence type="ECO:0000256" key="9">
    <source>
        <dbReference type="ARBA" id="ARBA00022982"/>
    </source>
</evidence>
<dbReference type="AlphaFoldDB" id="A0A346RHG1"/>
<dbReference type="InterPro" id="IPR050269">
    <property type="entry name" value="ComplexI_Subunit6"/>
</dbReference>
<evidence type="ECO:0000256" key="13">
    <source>
        <dbReference type="ARBA" id="ARBA00023136"/>
    </source>
</evidence>
<dbReference type="GO" id="GO:0008137">
    <property type="term" value="F:NADH dehydrogenase (ubiquinone) activity"/>
    <property type="evidence" value="ECO:0007669"/>
    <property type="project" value="UniProtKB-EC"/>
</dbReference>
<keyword evidence="8" id="KW-1278">Translocase</keyword>
<keyword evidence="9" id="KW-0249">Electron transport</keyword>
<evidence type="ECO:0000256" key="6">
    <source>
        <dbReference type="ARBA" id="ARBA00022660"/>
    </source>
</evidence>
<keyword evidence="6" id="KW-0679">Respiratory chain</keyword>
<keyword evidence="11" id="KW-0520">NAD</keyword>
<evidence type="ECO:0000256" key="8">
    <source>
        <dbReference type="ARBA" id="ARBA00022967"/>
    </source>
</evidence>
<geneLocation type="mitochondrion" evidence="17"/>
<organism evidence="17">
    <name type="scientific">Elateroidea sp. 8 KM-2017</name>
    <dbReference type="NCBI Taxonomy" id="2219431"/>
    <lineage>
        <taxon>Eukaryota</taxon>
        <taxon>Metazoa</taxon>
        <taxon>Ecdysozoa</taxon>
        <taxon>Arthropoda</taxon>
        <taxon>Hexapoda</taxon>
        <taxon>Insecta</taxon>
        <taxon>Pterygota</taxon>
        <taxon>Neoptera</taxon>
        <taxon>Endopterygota</taxon>
        <taxon>Coleoptera</taxon>
        <taxon>Polyphaga</taxon>
        <taxon>Elateriformia</taxon>
        <taxon>Elateroidea</taxon>
    </lineage>
</organism>
<comment type="subcellular location">
    <subcellularLocation>
        <location evidence="1">Mitochondrion membrane</location>
        <topology evidence="1">Multi-pass membrane protein</topology>
    </subcellularLocation>
</comment>
<evidence type="ECO:0000256" key="10">
    <source>
        <dbReference type="ARBA" id="ARBA00022989"/>
    </source>
</evidence>
<dbReference type="EC" id="7.1.1.2" evidence="3"/>
<evidence type="ECO:0000256" key="16">
    <source>
        <dbReference type="SAM" id="Phobius"/>
    </source>
</evidence>
<evidence type="ECO:0000256" key="11">
    <source>
        <dbReference type="ARBA" id="ARBA00023027"/>
    </source>
</evidence>
<evidence type="ECO:0000256" key="12">
    <source>
        <dbReference type="ARBA" id="ARBA00023128"/>
    </source>
</evidence>
<dbReference type="EMBL" id="MG193411">
    <property type="protein sequence ID" value="AXS65508.1"/>
    <property type="molecule type" value="Genomic_DNA"/>
</dbReference>
<evidence type="ECO:0000256" key="15">
    <source>
        <dbReference type="ARBA" id="ARBA00049551"/>
    </source>
</evidence>
<dbReference type="PANTHER" id="PTHR11435:SF1">
    <property type="entry name" value="NADH-UBIQUINONE OXIDOREDUCTASE CHAIN 6"/>
    <property type="match status" value="1"/>
</dbReference>
<gene>
    <name evidence="17" type="primary">nad6</name>
</gene>
<dbReference type="PANTHER" id="PTHR11435">
    <property type="entry name" value="NADH UBIQUINONE OXIDOREDUCTASE SUBUNIT ND6"/>
    <property type="match status" value="1"/>
</dbReference>
<evidence type="ECO:0000256" key="5">
    <source>
        <dbReference type="ARBA" id="ARBA00022448"/>
    </source>
</evidence>
<feature type="transmembrane region" description="Helical" evidence="16">
    <location>
        <begin position="119"/>
        <end position="140"/>
    </location>
</feature>
<name>A0A346RHG1_9COLE</name>
<evidence type="ECO:0000256" key="2">
    <source>
        <dbReference type="ARBA" id="ARBA00005698"/>
    </source>
</evidence>